<evidence type="ECO:0000313" key="3">
    <source>
        <dbReference type="Proteomes" id="UP000001940"/>
    </source>
</evidence>
<dbReference type="InterPro" id="IPR000626">
    <property type="entry name" value="Ubiquitin-like_dom"/>
</dbReference>
<keyword evidence="3" id="KW-1185">Reference proteome</keyword>
<dbReference type="PROSITE" id="PS50053">
    <property type="entry name" value="UBIQUITIN_2"/>
    <property type="match status" value="1"/>
</dbReference>
<dbReference type="GO" id="GO:0031386">
    <property type="term" value="F:protein tag activity"/>
    <property type="evidence" value="ECO:0000318"/>
    <property type="project" value="GO_Central"/>
</dbReference>
<dbReference type="STRING" id="6239.F52C6.3.1"/>
<dbReference type="EMBL" id="BX284602">
    <property type="protein sequence ID" value="CCD67517.1"/>
    <property type="molecule type" value="Genomic_DNA"/>
</dbReference>
<dbReference type="Reactome" id="R-CEL-936440">
    <property type="pathway name" value="Negative regulators of DDX58/IFIH1 signaling"/>
</dbReference>
<dbReference type="Proteomes" id="UP000001940">
    <property type="component" value="Chromosome II"/>
</dbReference>
<dbReference type="Pfam" id="PF00240">
    <property type="entry name" value="ubiquitin"/>
    <property type="match status" value="1"/>
</dbReference>
<dbReference type="GO" id="GO:0042802">
    <property type="term" value="F:identical protein binding"/>
    <property type="evidence" value="ECO:0000353"/>
    <property type="project" value="IntAct"/>
</dbReference>
<dbReference type="GO" id="GO:0005634">
    <property type="term" value="C:nucleus"/>
    <property type="evidence" value="ECO:0000318"/>
    <property type="project" value="GO_Central"/>
</dbReference>
<dbReference type="Bgee" id="WBGene00018660">
    <property type="expression patterns" value="Expressed in germ line (C elegans) and 2 other cell types or tissues"/>
</dbReference>
<dbReference type="PhylomeDB" id="O44820"/>
<accession>O44820</accession>
<dbReference type="InParanoid" id="O44820"/>
<sequence length="197" mass="22035">MLLSIKTSTGKNITVEAPKSVKTEVRDKQGVVFTVSYDKGTGNQIIEMEDTVQDVKIQEAQQAPLRESEEVTEDPISVESSEVIGNLNVKVAETQQELHHEGIRIYVENAGRTCTLDTSASDTMASVKAKIWEKLRILPNTQKLLLENWDLDLFSDHSTLFDNSFENGSTLRLEVSIEKEIDVFVKTYTGKTITISI</sequence>
<dbReference type="PANTHER" id="PTHR10666">
    <property type="entry name" value="UBIQUITIN"/>
    <property type="match status" value="1"/>
</dbReference>
<reference evidence="2 3" key="1">
    <citation type="journal article" date="1998" name="Science">
        <title>Genome sequence of the nematode C. elegans: a platform for investigating biology.</title>
        <authorList>
            <consortium name="The C. elegans sequencing consortium"/>
            <person name="Sulson J.E."/>
            <person name="Waterston R."/>
        </authorList>
    </citation>
    <scope>NUCLEOTIDE SEQUENCE [LARGE SCALE GENOMIC DNA]</scope>
    <source>
        <strain evidence="2 3">Bristol N2</strain>
    </source>
</reference>
<dbReference type="WormBase" id="F52C6.3">
    <property type="protein sequence ID" value="CE36857"/>
    <property type="gene ID" value="WBGene00018660"/>
</dbReference>
<evidence type="ECO:0000313" key="2">
    <source>
        <dbReference type="EMBL" id="CCD67517.1"/>
    </source>
</evidence>
<protein>
    <submittedName>
        <fullName evidence="2">Ubiquitin-like domain-containing protein</fullName>
    </submittedName>
</protein>
<dbReference type="SMR" id="O44820"/>
<evidence type="ECO:0000259" key="1">
    <source>
        <dbReference type="PROSITE" id="PS50053"/>
    </source>
</evidence>
<dbReference type="SUPFAM" id="SSF54236">
    <property type="entry name" value="Ubiquitin-like"/>
    <property type="match status" value="1"/>
</dbReference>
<dbReference type="Reactome" id="R-CEL-1169408">
    <property type="pathway name" value="ISG15 antiviral mechanism"/>
</dbReference>
<dbReference type="GO" id="GO:0005737">
    <property type="term" value="C:cytoplasm"/>
    <property type="evidence" value="ECO:0000318"/>
    <property type="project" value="GO_Central"/>
</dbReference>
<dbReference type="HOGENOM" id="CLU_1215730_0_0_1"/>
<dbReference type="IntAct" id="O44820">
    <property type="interactions" value="18"/>
</dbReference>
<dbReference type="Gene3D" id="3.10.20.90">
    <property type="entry name" value="Phosphatidylinositol 3-kinase Catalytic Subunit, Chain A, domain 1"/>
    <property type="match status" value="1"/>
</dbReference>
<dbReference type="InterPro" id="IPR029071">
    <property type="entry name" value="Ubiquitin-like_domsf"/>
</dbReference>
<feature type="domain" description="Ubiquitin-like" evidence="1">
    <location>
        <begin position="103"/>
        <end position="173"/>
    </location>
</feature>
<name>O44820_CAEEL</name>
<dbReference type="PIR" id="T32806">
    <property type="entry name" value="T32806"/>
</dbReference>
<dbReference type="UCSC" id="F52C6.3">
    <property type="organism name" value="c. elegans"/>
</dbReference>
<comment type="interaction">
    <interactant intactId="EBI-318098">
        <id>O44820</id>
    </interactant>
    <interactant intactId="EBI-318098">
        <id>O44820</id>
        <label>CELE_F52C6.3</label>
    </interactant>
    <organismsDiffer>false</organismsDiffer>
    <experiments>3</experiments>
</comment>
<dbReference type="Reactome" id="R-CEL-9833482">
    <property type="pathway name" value="PKR-mediated signaling"/>
</dbReference>
<dbReference type="PaxDb" id="6239-F52C6.3"/>
<dbReference type="GeneID" id="186085"/>
<dbReference type="AlphaFoldDB" id="O44820"/>
<dbReference type="GO" id="GO:0019941">
    <property type="term" value="P:modification-dependent protein catabolic process"/>
    <property type="evidence" value="ECO:0000318"/>
    <property type="project" value="GO_Central"/>
</dbReference>
<dbReference type="RefSeq" id="NP_494127.2">
    <property type="nucleotide sequence ID" value="NM_061726.3"/>
</dbReference>
<dbReference type="FunCoup" id="O44820">
    <property type="interactions" value="1202"/>
</dbReference>
<proteinExistence type="evidence at protein level"/>
<organism evidence="2 3">
    <name type="scientific">Caenorhabditis elegans</name>
    <dbReference type="NCBI Taxonomy" id="6239"/>
    <lineage>
        <taxon>Eukaryota</taxon>
        <taxon>Metazoa</taxon>
        <taxon>Ecdysozoa</taxon>
        <taxon>Nematoda</taxon>
        <taxon>Chromadorea</taxon>
        <taxon>Rhabditida</taxon>
        <taxon>Rhabditina</taxon>
        <taxon>Rhabditomorpha</taxon>
        <taxon>Rhabditoidea</taxon>
        <taxon>Rhabditidae</taxon>
        <taxon>Peloderinae</taxon>
        <taxon>Caenorhabditis</taxon>
    </lineage>
</organism>
<dbReference type="OMA" id="YDKGTGN"/>
<dbReference type="AGR" id="WB:WBGene00018660"/>
<gene>
    <name evidence="2" type="ORF">CELE_F52C6.3</name>
    <name evidence="2 4" type="ORF">F52C6.3</name>
</gene>
<dbReference type="SMART" id="SM00213">
    <property type="entry name" value="UBQ"/>
    <property type="match status" value="1"/>
</dbReference>
<dbReference type="FunFam" id="3.10.20.90:FF:000496">
    <property type="entry name" value="Ubiquitin family protein"/>
    <property type="match status" value="1"/>
</dbReference>
<dbReference type="GO" id="GO:0031625">
    <property type="term" value="F:ubiquitin protein ligase binding"/>
    <property type="evidence" value="ECO:0000318"/>
    <property type="project" value="GO_Central"/>
</dbReference>
<dbReference type="KEGG" id="cel:CELE_F52C6.3"/>
<dbReference type="eggNOG" id="KOG0001">
    <property type="taxonomic scope" value="Eukaryota"/>
</dbReference>
<dbReference type="Reactome" id="R-CEL-9909505">
    <property type="pathway name" value="Modulation of host responses by IFN-stimulated genes"/>
</dbReference>
<evidence type="ECO:0000313" key="4">
    <source>
        <dbReference type="WormBase" id="F52C6.3"/>
    </source>
</evidence>
<dbReference type="CTD" id="186085"/>
<dbReference type="DIP" id="DIP-24316N"/>
<dbReference type="GO" id="GO:0016567">
    <property type="term" value="P:protein ubiquitination"/>
    <property type="evidence" value="ECO:0000318"/>
    <property type="project" value="GO_Central"/>
</dbReference>
<dbReference type="InterPro" id="IPR050158">
    <property type="entry name" value="Ubiquitin_ubiquitin-like"/>
</dbReference>